<dbReference type="Pfam" id="PF22612">
    <property type="entry name" value="GH113"/>
    <property type="match status" value="1"/>
</dbReference>
<dbReference type="InterPro" id="IPR055151">
    <property type="entry name" value="GH113"/>
</dbReference>
<reference evidence="3" key="1">
    <citation type="submission" date="2016-11" db="EMBL/GenBank/DDBJ databases">
        <authorList>
            <person name="Varghese N."/>
            <person name="Submissions S."/>
        </authorList>
    </citation>
    <scope>NUCLEOTIDE SEQUENCE [LARGE SCALE GENOMIC DNA]</scope>
    <source>
        <strain evidence="3">DSM 19741</strain>
    </source>
</reference>
<evidence type="ECO:0000313" key="2">
    <source>
        <dbReference type="EMBL" id="SHG13823.1"/>
    </source>
</evidence>
<keyword evidence="3" id="KW-1185">Reference proteome</keyword>
<dbReference type="Gene3D" id="3.20.20.80">
    <property type="entry name" value="Glycosidases"/>
    <property type="match status" value="1"/>
</dbReference>
<name>A0A1M5HCZ1_9FLAO</name>
<evidence type="ECO:0008006" key="4">
    <source>
        <dbReference type="Google" id="ProtNLM"/>
    </source>
</evidence>
<dbReference type="SUPFAM" id="SSF51445">
    <property type="entry name" value="(Trans)glycosidases"/>
    <property type="match status" value="1"/>
</dbReference>
<keyword evidence="1" id="KW-0812">Transmembrane</keyword>
<dbReference type="AlphaFoldDB" id="A0A1M5HCZ1"/>
<organism evidence="2 3">
    <name type="scientific">Flavobacterium segetis</name>
    <dbReference type="NCBI Taxonomy" id="271157"/>
    <lineage>
        <taxon>Bacteria</taxon>
        <taxon>Pseudomonadati</taxon>
        <taxon>Bacteroidota</taxon>
        <taxon>Flavobacteriia</taxon>
        <taxon>Flavobacteriales</taxon>
        <taxon>Flavobacteriaceae</taxon>
        <taxon>Flavobacterium</taxon>
    </lineage>
</organism>
<dbReference type="RefSeq" id="WP_234972942.1">
    <property type="nucleotide sequence ID" value="NZ_FQWE01000005.1"/>
</dbReference>
<gene>
    <name evidence="2" type="ORF">SAMN05444396_10522</name>
</gene>
<keyword evidence="1" id="KW-0472">Membrane</keyword>
<dbReference type="InterPro" id="IPR017853">
    <property type="entry name" value="GH"/>
</dbReference>
<dbReference type="CDD" id="cd19608">
    <property type="entry name" value="GH113_mannanase-like"/>
    <property type="match status" value="1"/>
</dbReference>
<sequence>MKFKKIILNLCIGVPLLALLFSIYISLNKPFHDSKLKLEYKGMNLVAPIKEVKNETFKALIENNVNYISLIPYAFVNLNDVSVSYNHNRQWWGETTAGITEMIKKSHNYQLKIMLKPHLWIKNGLYTGNLDFSTEKEWKKWEDDYEKYILDFAQLAQQEKIEVFCFGTELGNSVAKRPEYWSQLIQKIKKIYTGKLTYAANWDDFDKVPFWNELDYIGIDAYFPLSDATTPAVADLNEAWQQHILKMEKLQAKTNKKILFTEFGYRNSDQAAKEPWKENQSGINNLAQANAYESLFQTLTQKKWFAGGFAWKWYADAYHKEAKNSIDYTPQEKPALETIKKWYQ</sequence>
<feature type="transmembrane region" description="Helical" evidence="1">
    <location>
        <begin position="6"/>
        <end position="27"/>
    </location>
</feature>
<proteinExistence type="predicted"/>
<accession>A0A1M5HCZ1</accession>
<dbReference type="STRING" id="271157.SAMN05444396_10522"/>
<evidence type="ECO:0000313" key="3">
    <source>
        <dbReference type="Proteomes" id="UP000184036"/>
    </source>
</evidence>
<evidence type="ECO:0000256" key="1">
    <source>
        <dbReference type="SAM" id="Phobius"/>
    </source>
</evidence>
<keyword evidence="1" id="KW-1133">Transmembrane helix</keyword>
<protein>
    <recommendedName>
        <fullName evidence="4">GTA TIM-barrel-like domain-containing protein</fullName>
    </recommendedName>
</protein>
<dbReference type="Proteomes" id="UP000184036">
    <property type="component" value="Unassembled WGS sequence"/>
</dbReference>
<dbReference type="EMBL" id="FQWE01000005">
    <property type="protein sequence ID" value="SHG13823.1"/>
    <property type="molecule type" value="Genomic_DNA"/>
</dbReference>